<dbReference type="EMBL" id="CP138858">
    <property type="protein sequence ID" value="WPJ97515.1"/>
    <property type="molecule type" value="Genomic_DNA"/>
</dbReference>
<gene>
    <name evidence="1" type="ORF">SH580_07305</name>
</gene>
<dbReference type="Proteomes" id="UP001324993">
    <property type="component" value="Chromosome"/>
</dbReference>
<proteinExistence type="predicted"/>
<dbReference type="RefSeq" id="WP_319834357.1">
    <property type="nucleotide sequence ID" value="NZ_CP138858.1"/>
</dbReference>
<evidence type="ECO:0000313" key="1">
    <source>
        <dbReference type="EMBL" id="WPJ97515.1"/>
    </source>
</evidence>
<accession>A0ABZ0RMR4</accession>
<protein>
    <submittedName>
        <fullName evidence="1">Uncharacterized protein</fullName>
    </submittedName>
</protein>
<name>A0ABZ0RMR4_9BACT</name>
<reference evidence="1 2" key="1">
    <citation type="submission" date="2023-11" db="EMBL/GenBank/DDBJ databases">
        <title>Coraliomargarita sp. nov., isolated from marine algae.</title>
        <authorList>
            <person name="Lee J.K."/>
            <person name="Baek J.H."/>
            <person name="Kim J.M."/>
            <person name="Choi D.G."/>
            <person name="Jeon C.O."/>
        </authorList>
    </citation>
    <scope>NUCLEOTIDE SEQUENCE [LARGE SCALE GENOMIC DNA]</scope>
    <source>
        <strain evidence="1 2">J2-16</strain>
    </source>
</reference>
<keyword evidence="2" id="KW-1185">Reference proteome</keyword>
<organism evidence="1 2">
    <name type="scientific">Coraliomargarita algicola</name>
    <dbReference type="NCBI Taxonomy" id="3092156"/>
    <lineage>
        <taxon>Bacteria</taxon>
        <taxon>Pseudomonadati</taxon>
        <taxon>Verrucomicrobiota</taxon>
        <taxon>Opitutia</taxon>
        <taxon>Puniceicoccales</taxon>
        <taxon>Coraliomargaritaceae</taxon>
        <taxon>Coraliomargarita</taxon>
    </lineage>
</organism>
<sequence>MLSFLFLVLSIDTIKITVMWFDELEKIENPGAKELLLFVEQTRRFLGDVVKDDRFWWLWMDYQGLREQAYNTYQNFIVEGPGLEIDSVIMDLDPLPLNRHGLIGSPLRFKFSVIAQLDRELTSFLPDFASDELDSKSFKKVVRNWFGLREWFKKLVTAIDATLDSILKCADLVLPGAGGIIKEFKDTIVSIA</sequence>
<evidence type="ECO:0000313" key="2">
    <source>
        <dbReference type="Proteomes" id="UP001324993"/>
    </source>
</evidence>